<comment type="caution">
    <text evidence="2">The sequence shown here is derived from an EMBL/GenBank/DDBJ whole genome shotgun (WGS) entry which is preliminary data.</text>
</comment>
<gene>
    <name evidence="2" type="ORF">COY66_03890</name>
</gene>
<dbReference type="Proteomes" id="UP000230779">
    <property type="component" value="Unassembled WGS sequence"/>
</dbReference>
<keyword evidence="1" id="KW-1133">Transmembrane helix</keyword>
<evidence type="ECO:0000313" key="2">
    <source>
        <dbReference type="EMBL" id="PIY96564.1"/>
    </source>
</evidence>
<organism evidence="2 3">
    <name type="scientific">Candidatus Kerfeldbacteria bacterium CG_4_10_14_0_8_um_filter_42_10</name>
    <dbReference type="NCBI Taxonomy" id="2014248"/>
    <lineage>
        <taxon>Bacteria</taxon>
        <taxon>Candidatus Kerfeldiibacteriota</taxon>
    </lineage>
</organism>
<reference evidence="2 3" key="1">
    <citation type="submission" date="2017-09" db="EMBL/GenBank/DDBJ databases">
        <title>Depth-based differentiation of microbial function through sediment-hosted aquifers and enrichment of novel symbionts in the deep terrestrial subsurface.</title>
        <authorList>
            <person name="Probst A.J."/>
            <person name="Ladd B."/>
            <person name="Jarett J.K."/>
            <person name="Geller-Mcgrath D.E."/>
            <person name="Sieber C.M."/>
            <person name="Emerson J.B."/>
            <person name="Anantharaman K."/>
            <person name="Thomas B.C."/>
            <person name="Malmstrom R."/>
            <person name="Stieglmeier M."/>
            <person name="Klingl A."/>
            <person name="Woyke T."/>
            <person name="Ryan C.M."/>
            <person name="Banfield J.F."/>
        </authorList>
    </citation>
    <scope>NUCLEOTIDE SEQUENCE [LARGE SCALE GENOMIC DNA]</scope>
    <source>
        <strain evidence="2">CG_4_10_14_0_8_um_filter_42_10</strain>
    </source>
</reference>
<keyword evidence="1" id="KW-0812">Transmembrane</keyword>
<keyword evidence="1" id="KW-0472">Membrane</keyword>
<dbReference type="EMBL" id="PFMD01000043">
    <property type="protein sequence ID" value="PIY96564.1"/>
    <property type="molecule type" value="Genomic_DNA"/>
</dbReference>
<proteinExistence type="predicted"/>
<sequence length="362" mass="40201">MNKQIKTVTIIIVIILIISGTYLILINKSSKIKNTNNTNNSKEEASQDLKNSFSIKIPEGWVVSSTLKDATNTVKFGSPVQVTDLKLTTEKEEIYSPTIILMTFVIDEKLTVKEVVNLINDEKLADKISGGTNKCYSQAQTFTVSEMNAYSYVFDNTSQETCNEGSETVVSKTVVLKNPGNQNTLMLTLVARDNNEFNTLLPDFQRVVDSIEYQNQNTNINTSSTNDSVKEYSNPAFRYSLEYPSAWNLDSTQASSNGYLKVSSLSSAFLEVYVLEKSVNQSLTNWLAERDKNSDGQTLTQEYVSVGTLNGQKRTVATMGDANDPSTDIYLDDGDRVYELAGKAEAANQAEFDQIINSFQVL</sequence>
<name>A0A2M7RIM8_9BACT</name>
<dbReference type="AlphaFoldDB" id="A0A2M7RIM8"/>
<evidence type="ECO:0000256" key="1">
    <source>
        <dbReference type="SAM" id="Phobius"/>
    </source>
</evidence>
<evidence type="ECO:0000313" key="3">
    <source>
        <dbReference type="Proteomes" id="UP000230779"/>
    </source>
</evidence>
<feature type="transmembrane region" description="Helical" evidence="1">
    <location>
        <begin position="7"/>
        <end position="25"/>
    </location>
</feature>
<accession>A0A2M7RIM8</accession>
<protein>
    <submittedName>
        <fullName evidence="2">Uncharacterized protein</fullName>
    </submittedName>
</protein>